<dbReference type="KEGG" id="caa:Caka_0675"/>
<dbReference type="RefSeq" id="WP_013042424.1">
    <property type="nucleotide sequence ID" value="NC_014008.1"/>
</dbReference>
<dbReference type="EMBL" id="CP001998">
    <property type="protein sequence ID" value="ADE53700.1"/>
    <property type="molecule type" value="Genomic_DNA"/>
</dbReference>
<dbReference type="InterPro" id="IPR050325">
    <property type="entry name" value="Prot/Nucl_acid_deglycase"/>
</dbReference>
<evidence type="ECO:0000259" key="1">
    <source>
        <dbReference type="Pfam" id="PF01965"/>
    </source>
</evidence>
<organism evidence="2 3">
    <name type="scientific">Coraliomargarita akajimensis (strain DSM 45221 / IAM 15411 / JCM 23193 / KCTC 12865 / 04OKA010-24)</name>
    <dbReference type="NCBI Taxonomy" id="583355"/>
    <lineage>
        <taxon>Bacteria</taxon>
        <taxon>Pseudomonadati</taxon>
        <taxon>Verrucomicrobiota</taxon>
        <taxon>Opitutia</taxon>
        <taxon>Puniceicoccales</taxon>
        <taxon>Coraliomargaritaceae</taxon>
        <taxon>Coraliomargarita</taxon>
    </lineage>
</organism>
<dbReference type="PANTHER" id="PTHR48094:SF12">
    <property type="entry name" value="PARKINSON DISEASE PROTEIN 7 HOMOLOG"/>
    <property type="match status" value="1"/>
</dbReference>
<dbReference type="eggNOG" id="COG0693">
    <property type="taxonomic scope" value="Bacteria"/>
</dbReference>
<dbReference type="CDD" id="cd03135">
    <property type="entry name" value="GATase1_DJ-1"/>
    <property type="match status" value="1"/>
</dbReference>
<dbReference type="Proteomes" id="UP000000925">
    <property type="component" value="Chromosome"/>
</dbReference>
<evidence type="ECO:0000313" key="3">
    <source>
        <dbReference type="Proteomes" id="UP000000925"/>
    </source>
</evidence>
<dbReference type="AlphaFoldDB" id="D5EPG3"/>
<dbReference type="InterPro" id="IPR006287">
    <property type="entry name" value="DJ-1"/>
</dbReference>
<dbReference type="InterPro" id="IPR029062">
    <property type="entry name" value="Class_I_gatase-like"/>
</dbReference>
<dbReference type="STRING" id="583355.Caka_0675"/>
<dbReference type="SUPFAM" id="SSF52317">
    <property type="entry name" value="Class I glutamine amidotransferase-like"/>
    <property type="match status" value="1"/>
</dbReference>
<sequence>MNALIILHPGFEEIEAITPIDLLSRADVHVTQVSIGPDKSVTGRSGITVSTSQLLGDCEDQDYDLVILPGGPGIQQIRHHPQLCRRLQQQAAADRWIACICAAPLLLKDAGLADGLQLCCHPSAEPDFTVTSSEAVVIDGKIITSRGAGTAHEFGLSLISALKGKALADQIAKSICWPH</sequence>
<dbReference type="GO" id="GO:0005737">
    <property type="term" value="C:cytoplasm"/>
    <property type="evidence" value="ECO:0007669"/>
    <property type="project" value="TreeGrafter"/>
</dbReference>
<dbReference type="PANTHER" id="PTHR48094">
    <property type="entry name" value="PROTEIN/NUCLEIC ACID DEGLYCASE DJ-1-RELATED"/>
    <property type="match status" value="1"/>
</dbReference>
<dbReference type="InterPro" id="IPR002818">
    <property type="entry name" value="DJ-1/PfpI"/>
</dbReference>
<reference evidence="2 3" key="1">
    <citation type="journal article" date="2010" name="Stand. Genomic Sci.">
        <title>Complete genome sequence of Coraliomargarita akajimensis type strain (04OKA010-24).</title>
        <authorList>
            <person name="Mavromatis K."/>
            <person name="Abt B."/>
            <person name="Brambilla E."/>
            <person name="Lapidus A."/>
            <person name="Copeland A."/>
            <person name="Deshpande S."/>
            <person name="Nolan M."/>
            <person name="Lucas S."/>
            <person name="Tice H."/>
            <person name="Cheng J.F."/>
            <person name="Han C."/>
            <person name="Detter J.C."/>
            <person name="Woyke T."/>
            <person name="Goodwin L."/>
            <person name="Pitluck S."/>
            <person name="Held B."/>
            <person name="Brettin T."/>
            <person name="Tapia R."/>
            <person name="Ivanova N."/>
            <person name="Mikhailova N."/>
            <person name="Pati A."/>
            <person name="Liolios K."/>
            <person name="Chen A."/>
            <person name="Palaniappan K."/>
            <person name="Land M."/>
            <person name="Hauser L."/>
            <person name="Chang Y.J."/>
            <person name="Jeffries C.D."/>
            <person name="Rohde M."/>
            <person name="Goker M."/>
            <person name="Bristow J."/>
            <person name="Eisen J.A."/>
            <person name="Markowitz V."/>
            <person name="Hugenholtz P."/>
            <person name="Klenk H.P."/>
            <person name="Kyrpides N.C."/>
        </authorList>
    </citation>
    <scope>NUCLEOTIDE SEQUENCE [LARGE SCALE GENOMIC DNA]</scope>
    <source>
        <strain evidence="3">DSM 45221 / IAM 15411 / JCM 23193 / KCTC 12865</strain>
    </source>
</reference>
<evidence type="ECO:0000313" key="2">
    <source>
        <dbReference type="EMBL" id="ADE53700.1"/>
    </source>
</evidence>
<proteinExistence type="predicted"/>
<dbReference type="Gene3D" id="3.40.50.880">
    <property type="match status" value="1"/>
</dbReference>
<keyword evidence="3" id="KW-1185">Reference proteome</keyword>
<protein>
    <submittedName>
        <fullName evidence="2">DJ-1 family protein</fullName>
    </submittedName>
</protein>
<dbReference type="Pfam" id="PF01965">
    <property type="entry name" value="DJ-1_PfpI"/>
    <property type="match status" value="1"/>
</dbReference>
<gene>
    <name evidence="2" type="ordered locus">Caka_0675</name>
</gene>
<feature type="domain" description="DJ-1/PfpI" evidence="1">
    <location>
        <begin position="2"/>
        <end position="160"/>
    </location>
</feature>
<dbReference type="HOGENOM" id="CLU_000445_44_2_0"/>
<name>D5EPG3_CORAD</name>
<accession>D5EPG3</accession>
<dbReference type="NCBIfam" id="TIGR01383">
    <property type="entry name" value="not_thiJ"/>
    <property type="match status" value="1"/>
</dbReference>